<keyword evidence="2" id="KW-1185">Reference proteome</keyword>
<organism evidence="1 2">
    <name type="scientific">Champsocephalus esox</name>
    <name type="common">pike icefish</name>
    <dbReference type="NCBI Taxonomy" id="159716"/>
    <lineage>
        <taxon>Eukaryota</taxon>
        <taxon>Metazoa</taxon>
        <taxon>Chordata</taxon>
        <taxon>Craniata</taxon>
        <taxon>Vertebrata</taxon>
        <taxon>Euteleostomi</taxon>
        <taxon>Actinopterygii</taxon>
        <taxon>Neopterygii</taxon>
        <taxon>Teleostei</taxon>
        <taxon>Neoteleostei</taxon>
        <taxon>Acanthomorphata</taxon>
        <taxon>Eupercaria</taxon>
        <taxon>Perciformes</taxon>
        <taxon>Notothenioidei</taxon>
        <taxon>Channichthyidae</taxon>
        <taxon>Champsocephalus</taxon>
    </lineage>
</organism>
<dbReference type="Proteomes" id="UP001335648">
    <property type="component" value="Unassembled WGS sequence"/>
</dbReference>
<protein>
    <submittedName>
        <fullName evidence="1">Uncharacterized protein</fullName>
    </submittedName>
</protein>
<gene>
    <name evidence="1" type="ORF">CesoFtcFv8_010781</name>
</gene>
<dbReference type="AlphaFoldDB" id="A0AAN8GWH8"/>
<comment type="caution">
    <text evidence="1">The sequence shown here is derived from an EMBL/GenBank/DDBJ whole genome shotgun (WGS) entry which is preliminary data.</text>
</comment>
<dbReference type="Pfam" id="PF19056">
    <property type="entry name" value="WD40_2"/>
    <property type="match status" value="1"/>
</dbReference>
<sequence length="82" mass="8612">MSRHVSVSDGVQVAGGGGGLDHGQVEIFSLNRTSPRLVKSVPLKYPVLSLEYVKEPCPSPEGCVGPPPCCPHREHHLCGPAG</sequence>
<dbReference type="EMBL" id="JAULUE010002054">
    <property type="protein sequence ID" value="KAK5894051.1"/>
    <property type="molecule type" value="Genomic_DNA"/>
</dbReference>
<proteinExistence type="predicted"/>
<name>A0AAN8GWH8_9TELE</name>
<evidence type="ECO:0000313" key="2">
    <source>
        <dbReference type="Proteomes" id="UP001335648"/>
    </source>
</evidence>
<evidence type="ECO:0000313" key="1">
    <source>
        <dbReference type="EMBL" id="KAK5894051.1"/>
    </source>
</evidence>
<reference evidence="1 2" key="1">
    <citation type="journal article" date="2023" name="Mol. Biol. Evol.">
        <title>Genomics of Secondarily Temperate Adaptation in the Only Non-Antarctic Icefish.</title>
        <authorList>
            <person name="Rivera-Colon A.G."/>
            <person name="Rayamajhi N."/>
            <person name="Minhas B.F."/>
            <person name="Madrigal G."/>
            <person name="Bilyk K.T."/>
            <person name="Yoon V."/>
            <person name="Hune M."/>
            <person name="Gregory S."/>
            <person name="Cheng C.H.C."/>
            <person name="Catchen J.M."/>
        </authorList>
    </citation>
    <scope>NUCLEOTIDE SEQUENCE [LARGE SCALE GENOMIC DNA]</scope>
    <source>
        <strain evidence="1">JC2023a</strain>
    </source>
</reference>
<accession>A0AAN8GWH8</accession>